<dbReference type="InterPro" id="IPR001789">
    <property type="entry name" value="Sig_transdc_resp-reg_receiver"/>
</dbReference>
<dbReference type="EMBL" id="LNYO01000002">
    <property type="protein sequence ID" value="KTD39199.1"/>
    <property type="molecule type" value="Genomic_DNA"/>
</dbReference>
<dbReference type="SMART" id="SM00448">
    <property type="entry name" value="REC"/>
    <property type="match status" value="1"/>
</dbReference>
<dbReference type="InterPro" id="IPR011006">
    <property type="entry name" value="CheY-like_superfamily"/>
</dbReference>
<keyword evidence="2" id="KW-0963">Cytoplasm</keyword>
<evidence type="ECO:0000313" key="12">
    <source>
        <dbReference type="EMBL" id="KTD39199.1"/>
    </source>
</evidence>
<evidence type="ECO:0000259" key="11">
    <source>
        <dbReference type="PROSITE" id="PS51755"/>
    </source>
</evidence>
<dbReference type="Gene3D" id="1.10.10.10">
    <property type="entry name" value="Winged helix-like DNA-binding domain superfamily/Winged helix DNA-binding domain"/>
    <property type="match status" value="1"/>
</dbReference>
<dbReference type="SUPFAM" id="SSF46894">
    <property type="entry name" value="C-terminal effector domain of the bipartite response regulators"/>
    <property type="match status" value="1"/>
</dbReference>
<keyword evidence="6 9" id="KW-0238">DNA-binding</keyword>
<dbReference type="PATRIC" id="fig|45070.6.peg.277"/>
<evidence type="ECO:0000256" key="3">
    <source>
        <dbReference type="ARBA" id="ARBA00022553"/>
    </source>
</evidence>
<keyword evidence="7" id="KW-0804">Transcription</keyword>
<keyword evidence="13" id="KW-1185">Reference proteome</keyword>
<evidence type="ECO:0000256" key="5">
    <source>
        <dbReference type="ARBA" id="ARBA00023015"/>
    </source>
</evidence>
<evidence type="ECO:0000256" key="1">
    <source>
        <dbReference type="ARBA" id="ARBA00004496"/>
    </source>
</evidence>
<dbReference type="InterPro" id="IPR036388">
    <property type="entry name" value="WH-like_DNA-bd_sf"/>
</dbReference>
<evidence type="ECO:0000256" key="6">
    <source>
        <dbReference type="ARBA" id="ARBA00023125"/>
    </source>
</evidence>
<accession>A0A0W0X3T0</accession>
<comment type="caution">
    <text evidence="12">The sequence shown here is derived from an EMBL/GenBank/DDBJ whole genome shotgun (WGS) entry which is preliminary data.</text>
</comment>
<dbReference type="PROSITE" id="PS50110">
    <property type="entry name" value="RESPONSE_REGULATORY"/>
    <property type="match status" value="1"/>
</dbReference>
<dbReference type="InterPro" id="IPR001867">
    <property type="entry name" value="OmpR/PhoB-type_DNA-bd"/>
</dbReference>
<dbReference type="InterPro" id="IPR039420">
    <property type="entry name" value="WalR-like"/>
</dbReference>
<evidence type="ECO:0000256" key="4">
    <source>
        <dbReference type="ARBA" id="ARBA00023012"/>
    </source>
</evidence>
<feature type="domain" description="OmpR/PhoB-type" evidence="11">
    <location>
        <begin position="130"/>
        <end position="230"/>
    </location>
</feature>
<dbReference type="CDD" id="cd00383">
    <property type="entry name" value="trans_reg_C"/>
    <property type="match status" value="1"/>
</dbReference>
<comment type="caution">
    <text evidence="8">Lacks conserved residue(s) required for the propagation of feature annotation.</text>
</comment>
<evidence type="ECO:0000256" key="9">
    <source>
        <dbReference type="PROSITE-ProRule" id="PRU01091"/>
    </source>
</evidence>
<comment type="subcellular location">
    <subcellularLocation>
        <location evidence="1">Cytoplasm</location>
    </subcellularLocation>
</comment>
<dbReference type="OrthoDB" id="9802426at2"/>
<dbReference type="Pfam" id="PF00486">
    <property type="entry name" value="Trans_reg_C"/>
    <property type="match status" value="1"/>
</dbReference>
<dbReference type="Proteomes" id="UP000054725">
    <property type="component" value="Unassembled WGS sequence"/>
</dbReference>
<dbReference type="PANTHER" id="PTHR48111">
    <property type="entry name" value="REGULATOR OF RPOS"/>
    <property type="match status" value="1"/>
</dbReference>
<evidence type="ECO:0000256" key="7">
    <source>
        <dbReference type="ARBA" id="ARBA00023163"/>
    </source>
</evidence>
<dbReference type="PROSITE" id="PS51755">
    <property type="entry name" value="OMPR_PHOB"/>
    <property type="match status" value="1"/>
</dbReference>
<dbReference type="PANTHER" id="PTHR48111:SF4">
    <property type="entry name" value="DNA-BINDING DUAL TRANSCRIPTIONAL REGULATOR OMPR"/>
    <property type="match status" value="1"/>
</dbReference>
<feature type="domain" description="Response regulatory" evidence="10">
    <location>
        <begin position="6"/>
        <end position="116"/>
    </location>
</feature>
<dbReference type="SUPFAM" id="SSF52172">
    <property type="entry name" value="CheY-like"/>
    <property type="match status" value="1"/>
</dbReference>
<feature type="DNA-binding region" description="OmpR/PhoB-type" evidence="9">
    <location>
        <begin position="130"/>
        <end position="230"/>
    </location>
</feature>
<evidence type="ECO:0000313" key="13">
    <source>
        <dbReference type="Proteomes" id="UP000054725"/>
    </source>
</evidence>
<evidence type="ECO:0000256" key="2">
    <source>
        <dbReference type="ARBA" id="ARBA00022490"/>
    </source>
</evidence>
<gene>
    <name evidence="12" type="ORF">Lnau_0268</name>
</gene>
<dbReference type="AlphaFoldDB" id="A0A0W0X3T0"/>
<dbReference type="GO" id="GO:0032993">
    <property type="term" value="C:protein-DNA complex"/>
    <property type="evidence" value="ECO:0007669"/>
    <property type="project" value="TreeGrafter"/>
</dbReference>
<evidence type="ECO:0000259" key="10">
    <source>
        <dbReference type="PROSITE" id="PS50110"/>
    </source>
</evidence>
<dbReference type="Pfam" id="PF00072">
    <property type="entry name" value="Response_reg"/>
    <property type="match status" value="1"/>
</dbReference>
<dbReference type="Gene3D" id="3.40.50.2300">
    <property type="match status" value="1"/>
</dbReference>
<dbReference type="STRING" id="45070.Lnau_0268"/>
<dbReference type="SMART" id="SM00862">
    <property type="entry name" value="Trans_reg_C"/>
    <property type="match status" value="1"/>
</dbReference>
<dbReference type="GO" id="GO:0000156">
    <property type="term" value="F:phosphorelay response regulator activity"/>
    <property type="evidence" value="ECO:0007669"/>
    <property type="project" value="TreeGrafter"/>
</dbReference>
<sequence length="247" mass="28882">MHSPYKYLLLIDDSPWDEHLAEYFAKFGYKIIQLHNLSELNKETEQFAALLINWSIFQADSSTVDSLYHRYHVPIIIISDTSDEDTCVRMLEAGADDFLIKPLHPRELHARISAITRRVQRSNQDLEQEKEVLVFADWRLYPASRQVFNRANQELQLSAGEYDLLLAFIRQPQRVLGREFLLQITKNSDLNPFDRRIDVQISRLRQKIEPDVKKPALIKTIRNGGYLFTARVQTIKESETGERLDPK</sequence>
<reference evidence="12 13" key="1">
    <citation type="submission" date="2015-11" db="EMBL/GenBank/DDBJ databases">
        <title>Genomic analysis of 38 Legionella species identifies large and diverse effector repertoires.</title>
        <authorList>
            <person name="Burstein D."/>
            <person name="Amaro F."/>
            <person name="Zusman T."/>
            <person name="Lifshitz Z."/>
            <person name="Cohen O."/>
            <person name="Gilbert J.A."/>
            <person name="Pupko T."/>
            <person name="Shuman H.A."/>
            <person name="Segal G."/>
        </authorList>
    </citation>
    <scope>NUCLEOTIDE SEQUENCE [LARGE SCALE GENOMIC DNA]</scope>
    <source>
        <strain evidence="12 13">ATCC 49506</strain>
    </source>
</reference>
<dbReference type="GO" id="GO:0006355">
    <property type="term" value="P:regulation of DNA-templated transcription"/>
    <property type="evidence" value="ECO:0007669"/>
    <property type="project" value="InterPro"/>
</dbReference>
<keyword evidence="3" id="KW-0597">Phosphoprotein</keyword>
<name>A0A0W0X3T0_9GAMM</name>
<dbReference type="GO" id="GO:0000976">
    <property type="term" value="F:transcription cis-regulatory region binding"/>
    <property type="evidence" value="ECO:0007669"/>
    <property type="project" value="TreeGrafter"/>
</dbReference>
<dbReference type="RefSeq" id="WP_058503351.1">
    <property type="nucleotide sequence ID" value="NZ_CAAAIF010000013.1"/>
</dbReference>
<proteinExistence type="predicted"/>
<keyword evidence="4" id="KW-0902">Two-component regulatory system</keyword>
<keyword evidence="5" id="KW-0805">Transcription regulation</keyword>
<organism evidence="12 13">
    <name type="scientific">Legionella nautarum</name>
    <dbReference type="NCBI Taxonomy" id="45070"/>
    <lineage>
        <taxon>Bacteria</taxon>
        <taxon>Pseudomonadati</taxon>
        <taxon>Pseudomonadota</taxon>
        <taxon>Gammaproteobacteria</taxon>
        <taxon>Legionellales</taxon>
        <taxon>Legionellaceae</taxon>
        <taxon>Legionella</taxon>
    </lineage>
</organism>
<evidence type="ECO:0000256" key="8">
    <source>
        <dbReference type="PROSITE-ProRule" id="PRU00169"/>
    </source>
</evidence>
<dbReference type="GO" id="GO:0005829">
    <property type="term" value="C:cytosol"/>
    <property type="evidence" value="ECO:0007669"/>
    <property type="project" value="TreeGrafter"/>
</dbReference>
<dbReference type="InterPro" id="IPR016032">
    <property type="entry name" value="Sig_transdc_resp-reg_C-effctor"/>
</dbReference>
<protein>
    <submittedName>
        <fullName evidence="12">DNA-binding response regulator</fullName>
    </submittedName>
</protein>
<dbReference type="FunFam" id="1.10.10.10:FF:000099">
    <property type="entry name" value="Two-component system response regulator TorR"/>
    <property type="match status" value="1"/>
</dbReference>